<gene>
    <name evidence="2" type="ORF">FHS12_003898</name>
</gene>
<dbReference type="InterPro" id="IPR016181">
    <property type="entry name" value="Acyl_CoA_acyltransferase"/>
</dbReference>
<evidence type="ECO:0000313" key="3">
    <source>
        <dbReference type="Proteomes" id="UP000577707"/>
    </source>
</evidence>
<dbReference type="InterPro" id="IPR000182">
    <property type="entry name" value="GNAT_dom"/>
</dbReference>
<name>A0A7W5A7B1_9ACTN</name>
<protein>
    <submittedName>
        <fullName evidence="2">Putative acetyltransferase</fullName>
    </submittedName>
</protein>
<dbReference type="RefSeq" id="WP_183548448.1">
    <property type="nucleotide sequence ID" value="NZ_BMQT01000010.1"/>
</dbReference>
<dbReference type="GO" id="GO:0016747">
    <property type="term" value="F:acyltransferase activity, transferring groups other than amino-acyl groups"/>
    <property type="evidence" value="ECO:0007669"/>
    <property type="project" value="InterPro"/>
</dbReference>
<dbReference type="AlphaFoldDB" id="A0A7W5A7B1"/>
<dbReference type="Proteomes" id="UP000577707">
    <property type="component" value="Unassembled WGS sequence"/>
</dbReference>
<dbReference type="EMBL" id="JACHXG010000008">
    <property type="protein sequence ID" value="MBB3090936.1"/>
    <property type="molecule type" value="Genomic_DNA"/>
</dbReference>
<reference evidence="2 3" key="1">
    <citation type="submission" date="2020-08" db="EMBL/GenBank/DDBJ databases">
        <title>Genomic Encyclopedia of Type Strains, Phase III (KMG-III): the genomes of soil and plant-associated and newly described type strains.</title>
        <authorList>
            <person name="Whitman W."/>
        </authorList>
    </citation>
    <scope>NUCLEOTIDE SEQUENCE [LARGE SCALE GENOMIC DNA]</scope>
    <source>
        <strain evidence="2 3">CECT 3302</strain>
    </source>
</reference>
<dbReference type="SUPFAM" id="SSF55729">
    <property type="entry name" value="Acyl-CoA N-acyltransferases (Nat)"/>
    <property type="match status" value="1"/>
</dbReference>
<keyword evidence="2" id="KW-0808">Transferase</keyword>
<feature type="domain" description="N-acetyltransferase" evidence="1">
    <location>
        <begin position="39"/>
        <end position="134"/>
    </location>
</feature>
<organism evidence="2 3">
    <name type="scientific">Nocardioides albus</name>
    <dbReference type="NCBI Taxonomy" id="1841"/>
    <lineage>
        <taxon>Bacteria</taxon>
        <taxon>Bacillati</taxon>
        <taxon>Actinomycetota</taxon>
        <taxon>Actinomycetes</taxon>
        <taxon>Propionibacteriales</taxon>
        <taxon>Nocardioidaceae</taxon>
        <taxon>Nocardioides</taxon>
    </lineage>
</organism>
<evidence type="ECO:0000259" key="1">
    <source>
        <dbReference type="Pfam" id="PF00583"/>
    </source>
</evidence>
<accession>A0A7W5A7B1</accession>
<dbReference type="Pfam" id="PF00583">
    <property type="entry name" value="Acetyltransf_1"/>
    <property type="match status" value="1"/>
</dbReference>
<evidence type="ECO:0000313" key="2">
    <source>
        <dbReference type="EMBL" id="MBB3090936.1"/>
    </source>
</evidence>
<proteinExistence type="predicted"/>
<sequence>MVEIRPVSGEAEWETIAWLWQDFRHDLAPIVNGFPLADGRYRHEWLDEYPADDRCGYLVWAPHPNDGTPAPVGFALVRGLGFVERVMQAFFVVPAARRGGLGQTLALDVIGRHAGPWAIPFQHDNVRAMAFWRRVASRAWGEQWAETVEPVAGRADVPPDHWIRSL</sequence>
<comment type="caution">
    <text evidence="2">The sequence shown here is derived from an EMBL/GenBank/DDBJ whole genome shotgun (WGS) entry which is preliminary data.</text>
</comment>
<dbReference type="Gene3D" id="3.40.630.30">
    <property type="match status" value="1"/>
</dbReference>
<keyword evidence="3" id="KW-1185">Reference proteome</keyword>